<organism evidence="8 9">
    <name type="scientific">Lodderomyces elongisporus (strain ATCC 11503 / CBS 2605 / JCM 1781 / NBRC 1676 / NRRL YB-4239)</name>
    <name type="common">Yeast</name>
    <name type="synonym">Saccharomyces elongisporus</name>
    <dbReference type="NCBI Taxonomy" id="379508"/>
    <lineage>
        <taxon>Eukaryota</taxon>
        <taxon>Fungi</taxon>
        <taxon>Dikarya</taxon>
        <taxon>Ascomycota</taxon>
        <taxon>Saccharomycotina</taxon>
        <taxon>Pichiomycetes</taxon>
        <taxon>Debaryomycetaceae</taxon>
        <taxon>Candida/Lodderomyces clade</taxon>
        <taxon>Lodderomyces</taxon>
    </lineage>
</organism>
<evidence type="ECO:0000256" key="6">
    <source>
        <dbReference type="SAM" id="Phobius"/>
    </source>
</evidence>
<sequence length="304" mass="34430">MSMEGLLNNLPSPQFNRANLGFIPRRIVKWRVTDLALLAVLVISYFFIYRIKPFHRQFYINDITLQHPFAERETVNNLELFIYSTWVPLVIALITSLILTKPKYKVYNTYVACLGLLLAVLVTSNVTDILKNLIGRHRPDFLSRCKPDPSTPKDVLVSIEVCTSKDTGLLEDGYRTTPSGHSSIGFAGLVYLALFLMGQFQANSTRVGSWRTLLCGFTPLLVASFIALSRTEDYRHHFVDVFIGSMLGLVIGSWSYLRLFPWISNPQSYSNLIMIAEEEEDAENRHKVGDVVIDGEADTMLEDV</sequence>
<dbReference type="InterPro" id="IPR000326">
    <property type="entry name" value="PAP2/HPO"/>
</dbReference>
<gene>
    <name evidence="8" type="ORF">LELG_05588</name>
</gene>
<dbReference type="STRING" id="379508.A5E7J9"/>
<dbReference type="CDD" id="cd03390">
    <property type="entry name" value="PAP2_containing_1_like"/>
    <property type="match status" value="1"/>
</dbReference>
<dbReference type="OrthoDB" id="10030083at2759"/>
<dbReference type="GO" id="GO:0008195">
    <property type="term" value="F:phosphatidate phosphatase activity"/>
    <property type="evidence" value="ECO:0007669"/>
    <property type="project" value="EnsemblFungi"/>
</dbReference>
<dbReference type="KEGG" id="lel:PVL30_005112"/>
<dbReference type="PANTHER" id="PTHR10165">
    <property type="entry name" value="LIPID PHOSPHATE PHOSPHATASE"/>
    <property type="match status" value="1"/>
</dbReference>
<keyword evidence="4 6" id="KW-1133">Transmembrane helix</keyword>
<evidence type="ECO:0000313" key="8">
    <source>
        <dbReference type="EMBL" id="EDK47407.1"/>
    </source>
</evidence>
<dbReference type="AlphaFoldDB" id="A5E7J9"/>
<feature type="transmembrane region" description="Helical" evidence="6">
    <location>
        <begin position="32"/>
        <end position="51"/>
    </location>
</feature>
<dbReference type="GO" id="GO:0000810">
    <property type="term" value="F:diacylglycerol diphosphate phosphatase activity"/>
    <property type="evidence" value="ECO:0007669"/>
    <property type="project" value="EnsemblFungi"/>
</dbReference>
<keyword evidence="9" id="KW-1185">Reference proteome</keyword>
<dbReference type="Proteomes" id="UP000001996">
    <property type="component" value="Unassembled WGS sequence"/>
</dbReference>
<dbReference type="SMART" id="SM00014">
    <property type="entry name" value="acidPPc"/>
    <property type="match status" value="1"/>
</dbReference>
<dbReference type="GeneID" id="5230312"/>
<dbReference type="GO" id="GO:0000329">
    <property type="term" value="C:fungal-type vacuole membrane"/>
    <property type="evidence" value="ECO:0007669"/>
    <property type="project" value="EnsemblFungi"/>
</dbReference>
<dbReference type="Pfam" id="PF01569">
    <property type="entry name" value="PAP2"/>
    <property type="match status" value="1"/>
</dbReference>
<comment type="similarity">
    <text evidence="2">Belongs to the PA-phosphatase related phosphoesterase family.</text>
</comment>
<dbReference type="VEuPathDB" id="FungiDB:LELG_05588"/>
<dbReference type="GO" id="GO:0006644">
    <property type="term" value="P:phospholipid metabolic process"/>
    <property type="evidence" value="ECO:0007669"/>
    <property type="project" value="EnsemblFungi"/>
</dbReference>
<evidence type="ECO:0000256" key="2">
    <source>
        <dbReference type="ARBA" id="ARBA00008816"/>
    </source>
</evidence>
<accession>A5E7J9</accession>
<protein>
    <recommendedName>
        <fullName evidence="7">Phosphatidic acid phosphatase type 2/haloperoxidase domain-containing protein</fullName>
    </recommendedName>
</protein>
<evidence type="ECO:0000313" key="9">
    <source>
        <dbReference type="Proteomes" id="UP000001996"/>
    </source>
</evidence>
<dbReference type="GO" id="GO:0046839">
    <property type="term" value="P:phospholipid dephosphorylation"/>
    <property type="evidence" value="ECO:0007669"/>
    <property type="project" value="TreeGrafter"/>
</dbReference>
<dbReference type="EMBL" id="CH981533">
    <property type="protein sequence ID" value="EDK47407.1"/>
    <property type="molecule type" value="Genomic_DNA"/>
</dbReference>
<keyword evidence="3 6" id="KW-0812">Transmembrane</keyword>
<feature type="transmembrane region" description="Helical" evidence="6">
    <location>
        <begin position="80"/>
        <end position="99"/>
    </location>
</feature>
<reference evidence="8 9" key="1">
    <citation type="journal article" date="2009" name="Nature">
        <title>Evolution of pathogenicity and sexual reproduction in eight Candida genomes.</title>
        <authorList>
            <person name="Butler G."/>
            <person name="Rasmussen M.D."/>
            <person name="Lin M.F."/>
            <person name="Santos M.A."/>
            <person name="Sakthikumar S."/>
            <person name="Munro C.A."/>
            <person name="Rheinbay E."/>
            <person name="Grabherr M."/>
            <person name="Forche A."/>
            <person name="Reedy J.L."/>
            <person name="Agrafioti I."/>
            <person name="Arnaud M.B."/>
            <person name="Bates S."/>
            <person name="Brown A.J."/>
            <person name="Brunke S."/>
            <person name="Costanzo M.C."/>
            <person name="Fitzpatrick D.A."/>
            <person name="de Groot P.W."/>
            <person name="Harris D."/>
            <person name="Hoyer L.L."/>
            <person name="Hube B."/>
            <person name="Klis F.M."/>
            <person name="Kodira C."/>
            <person name="Lennard N."/>
            <person name="Logue M.E."/>
            <person name="Martin R."/>
            <person name="Neiman A.M."/>
            <person name="Nikolaou E."/>
            <person name="Quail M.A."/>
            <person name="Quinn J."/>
            <person name="Santos M.C."/>
            <person name="Schmitzberger F.F."/>
            <person name="Sherlock G."/>
            <person name="Shah P."/>
            <person name="Silverstein K.A."/>
            <person name="Skrzypek M.S."/>
            <person name="Soll D."/>
            <person name="Staggs R."/>
            <person name="Stansfield I."/>
            <person name="Stumpf M.P."/>
            <person name="Sudbery P.E."/>
            <person name="Srikantha T."/>
            <person name="Zeng Q."/>
            <person name="Berman J."/>
            <person name="Berriman M."/>
            <person name="Heitman J."/>
            <person name="Gow N.A."/>
            <person name="Lorenz M.C."/>
            <person name="Birren B.W."/>
            <person name="Kellis M."/>
            <person name="Cuomo C.A."/>
        </authorList>
    </citation>
    <scope>NUCLEOTIDE SEQUENCE [LARGE SCALE GENOMIC DNA]</scope>
    <source>
        <strain evidence="9">ATCC 11503 / BCRC 21390 / CBS 2605 / JCM 1781 / NBRC 1676 / NRRL YB-4239</strain>
    </source>
</reference>
<dbReference type="eggNOG" id="KOG3030">
    <property type="taxonomic scope" value="Eukaryota"/>
</dbReference>
<evidence type="ECO:0000256" key="3">
    <source>
        <dbReference type="ARBA" id="ARBA00022692"/>
    </source>
</evidence>
<keyword evidence="5 6" id="KW-0472">Membrane</keyword>
<feature type="transmembrane region" description="Helical" evidence="6">
    <location>
        <begin position="106"/>
        <end position="126"/>
    </location>
</feature>
<dbReference type="SUPFAM" id="SSF48317">
    <property type="entry name" value="Acid phosphatase/Vanadium-dependent haloperoxidase"/>
    <property type="match status" value="1"/>
</dbReference>
<feature type="domain" description="Phosphatidic acid phosphatase type 2/haloperoxidase" evidence="7">
    <location>
        <begin position="114"/>
        <end position="256"/>
    </location>
</feature>
<evidence type="ECO:0000259" key="7">
    <source>
        <dbReference type="SMART" id="SM00014"/>
    </source>
</evidence>
<dbReference type="HOGENOM" id="CLU_021458_6_1_1"/>
<dbReference type="OMA" id="HDLCQVT"/>
<feature type="transmembrane region" description="Helical" evidence="6">
    <location>
        <begin position="241"/>
        <end position="260"/>
    </location>
</feature>
<comment type="subcellular location">
    <subcellularLocation>
        <location evidence="1">Membrane</location>
        <topology evidence="1">Multi-pass membrane protein</topology>
    </subcellularLocation>
</comment>
<dbReference type="PANTHER" id="PTHR10165:SF35">
    <property type="entry name" value="RE23632P"/>
    <property type="match status" value="1"/>
</dbReference>
<evidence type="ECO:0000256" key="4">
    <source>
        <dbReference type="ARBA" id="ARBA00022989"/>
    </source>
</evidence>
<evidence type="ECO:0000256" key="1">
    <source>
        <dbReference type="ARBA" id="ARBA00004141"/>
    </source>
</evidence>
<evidence type="ECO:0000256" key="5">
    <source>
        <dbReference type="ARBA" id="ARBA00023136"/>
    </source>
</evidence>
<dbReference type="InterPro" id="IPR043216">
    <property type="entry name" value="PAP-like"/>
</dbReference>
<dbReference type="GO" id="GO:0045121">
    <property type="term" value="C:membrane raft"/>
    <property type="evidence" value="ECO:0007669"/>
    <property type="project" value="EnsemblFungi"/>
</dbReference>
<dbReference type="GO" id="GO:0042802">
    <property type="term" value="F:identical protein binding"/>
    <property type="evidence" value="ECO:0007669"/>
    <property type="project" value="EnsemblFungi"/>
</dbReference>
<proteinExistence type="inferred from homology"/>
<dbReference type="InParanoid" id="A5E7J9"/>
<dbReference type="Gene3D" id="1.20.144.10">
    <property type="entry name" value="Phosphatidic acid phosphatase type 2/haloperoxidase"/>
    <property type="match status" value="1"/>
</dbReference>
<name>A5E7J9_LODEL</name>
<dbReference type="FunCoup" id="A5E7J9">
    <property type="interactions" value="216"/>
</dbReference>
<feature type="transmembrane region" description="Helical" evidence="6">
    <location>
        <begin position="180"/>
        <end position="198"/>
    </location>
</feature>
<dbReference type="InterPro" id="IPR036938">
    <property type="entry name" value="PAP2/HPO_sf"/>
</dbReference>
<feature type="transmembrane region" description="Helical" evidence="6">
    <location>
        <begin position="210"/>
        <end position="229"/>
    </location>
</feature>